<evidence type="ECO:0000256" key="1">
    <source>
        <dbReference type="SAM" id="Phobius"/>
    </source>
</evidence>
<keyword evidence="1" id="KW-0472">Membrane</keyword>
<feature type="transmembrane region" description="Helical" evidence="1">
    <location>
        <begin position="301"/>
        <end position="325"/>
    </location>
</feature>
<reference evidence="2 3" key="1">
    <citation type="submission" date="2015-12" db="EMBL/GenBank/DDBJ databases">
        <title>Draft genome sequence of Moniliophthora roreri, the causal agent of frosty pod rot of cacao.</title>
        <authorList>
            <person name="Aime M.C."/>
            <person name="Diaz-Valderrama J.R."/>
            <person name="Kijpornyongpan T."/>
            <person name="Phillips-Mora W."/>
        </authorList>
    </citation>
    <scope>NUCLEOTIDE SEQUENCE [LARGE SCALE GENOMIC DNA]</scope>
    <source>
        <strain evidence="2 3">MCA 2952</strain>
    </source>
</reference>
<dbReference type="Proteomes" id="UP000054988">
    <property type="component" value="Unassembled WGS sequence"/>
</dbReference>
<evidence type="ECO:0000313" key="2">
    <source>
        <dbReference type="EMBL" id="KTB30889.1"/>
    </source>
</evidence>
<organism evidence="2 3">
    <name type="scientific">Moniliophthora roreri</name>
    <name type="common">Frosty pod rot fungus</name>
    <name type="synonym">Monilia roreri</name>
    <dbReference type="NCBI Taxonomy" id="221103"/>
    <lineage>
        <taxon>Eukaryota</taxon>
        <taxon>Fungi</taxon>
        <taxon>Dikarya</taxon>
        <taxon>Basidiomycota</taxon>
        <taxon>Agaricomycotina</taxon>
        <taxon>Agaricomycetes</taxon>
        <taxon>Agaricomycetidae</taxon>
        <taxon>Agaricales</taxon>
        <taxon>Marasmiineae</taxon>
        <taxon>Marasmiaceae</taxon>
        <taxon>Moniliophthora</taxon>
    </lineage>
</organism>
<name>A0A0W0F3K4_MONRR</name>
<dbReference type="eggNOG" id="ENOG502RBKH">
    <property type="taxonomic scope" value="Eukaryota"/>
</dbReference>
<dbReference type="Gene3D" id="2.60.120.260">
    <property type="entry name" value="Galactose-binding domain-like"/>
    <property type="match status" value="1"/>
</dbReference>
<accession>A0A0W0F3K4</accession>
<keyword evidence="1" id="KW-0812">Transmembrane</keyword>
<dbReference type="AlphaFoldDB" id="A0A0W0F3K4"/>
<proteinExistence type="predicted"/>
<sequence>MSVTYFVDDRDTSIEYLCPVERELVRDSYLRNTYTTIRGGECGGGWFRYAFKGTSVNIFNHAKTGNNAVSVQLDISPLFKLTTILDGSYQSPMLQDGEHTVTFAFGNESLFPAFDFLTVTAGDSTQLKNKTIIVDDTDPGIRYSGNWRTQPSTPDASLTFDYSAKPYLNTTRWSNTVGDSITFTFEGTSVAVYGVIPGSNKTSQNMTATYTIDSRETLWFSFPMSSGSGRPIPMRELLRVDSLAEGKHTIDIDITSVPDASAAGLGFDFILYNASYTSLATMDTSIPTVSGSSSHRTRSGAWRPIVGGVVGLVVLLGLCVAWLLWRKKQKAKVKAKSEAKSKVFVLPTLNHRQSFEHDEKTKAGSLTHDL</sequence>
<keyword evidence="1" id="KW-1133">Transmembrane helix</keyword>
<evidence type="ECO:0008006" key="4">
    <source>
        <dbReference type="Google" id="ProtNLM"/>
    </source>
</evidence>
<protein>
    <recommendedName>
        <fullName evidence="4">Transmembrane protein</fullName>
    </recommendedName>
</protein>
<evidence type="ECO:0000313" key="3">
    <source>
        <dbReference type="Proteomes" id="UP000054988"/>
    </source>
</evidence>
<comment type="caution">
    <text evidence="2">The sequence shown here is derived from an EMBL/GenBank/DDBJ whole genome shotgun (WGS) entry which is preliminary data.</text>
</comment>
<gene>
    <name evidence="2" type="ORF">WG66_16511</name>
</gene>
<dbReference type="EMBL" id="LATX01002359">
    <property type="protein sequence ID" value="KTB30889.1"/>
    <property type="molecule type" value="Genomic_DNA"/>
</dbReference>